<feature type="compositionally biased region" description="Polar residues" evidence="1">
    <location>
        <begin position="425"/>
        <end position="435"/>
    </location>
</feature>
<feature type="region of interest" description="Disordered" evidence="1">
    <location>
        <begin position="164"/>
        <end position="282"/>
    </location>
</feature>
<reference evidence="2 3" key="1">
    <citation type="journal article" date="2015" name="Genome Biol. Evol.">
        <title>Comparative Genomics of a Bacterivorous Green Alga Reveals Evolutionary Causalities and Consequences of Phago-Mixotrophic Mode of Nutrition.</title>
        <authorList>
            <person name="Burns J.A."/>
            <person name="Paasch A."/>
            <person name="Narechania A."/>
            <person name="Kim E."/>
        </authorList>
    </citation>
    <scope>NUCLEOTIDE SEQUENCE [LARGE SCALE GENOMIC DNA]</scope>
    <source>
        <strain evidence="2 3">PLY_AMNH</strain>
    </source>
</reference>
<dbReference type="Proteomes" id="UP001190700">
    <property type="component" value="Unassembled WGS sequence"/>
</dbReference>
<feature type="region of interest" description="Disordered" evidence="1">
    <location>
        <begin position="1"/>
        <end position="40"/>
    </location>
</feature>
<dbReference type="InterPro" id="IPR010736">
    <property type="entry name" value="SHIPPO-rpt"/>
</dbReference>
<dbReference type="AlphaFoldDB" id="A0AAE0G7N0"/>
<evidence type="ECO:0000313" key="3">
    <source>
        <dbReference type="Proteomes" id="UP001190700"/>
    </source>
</evidence>
<organism evidence="2 3">
    <name type="scientific">Cymbomonas tetramitiformis</name>
    <dbReference type="NCBI Taxonomy" id="36881"/>
    <lineage>
        <taxon>Eukaryota</taxon>
        <taxon>Viridiplantae</taxon>
        <taxon>Chlorophyta</taxon>
        <taxon>Pyramimonadophyceae</taxon>
        <taxon>Pyramimonadales</taxon>
        <taxon>Pyramimonadaceae</taxon>
        <taxon>Cymbomonas</taxon>
    </lineage>
</organism>
<protein>
    <submittedName>
        <fullName evidence="2">Uncharacterized protein</fullName>
    </submittedName>
</protein>
<feature type="region of interest" description="Disordered" evidence="1">
    <location>
        <begin position="391"/>
        <end position="467"/>
    </location>
</feature>
<feature type="compositionally biased region" description="Basic and acidic residues" evidence="1">
    <location>
        <begin position="436"/>
        <end position="452"/>
    </location>
</feature>
<feature type="compositionally biased region" description="Basic and acidic residues" evidence="1">
    <location>
        <begin position="191"/>
        <end position="202"/>
    </location>
</feature>
<evidence type="ECO:0000256" key="1">
    <source>
        <dbReference type="SAM" id="MobiDB-lite"/>
    </source>
</evidence>
<feature type="region of interest" description="Disordered" evidence="1">
    <location>
        <begin position="488"/>
        <end position="550"/>
    </location>
</feature>
<gene>
    <name evidence="2" type="ORF">CYMTET_18903</name>
</gene>
<accession>A0AAE0G7N0</accession>
<dbReference type="PANTHER" id="PTHR21580:SF60">
    <property type="entry name" value="SPERM-TAIL PG-RICH REPEAT-CONTAINING PROTEIN 2"/>
    <property type="match status" value="1"/>
</dbReference>
<comment type="caution">
    <text evidence="2">The sequence shown here is derived from an EMBL/GenBank/DDBJ whole genome shotgun (WGS) entry which is preliminary data.</text>
</comment>
<feature type="compositionally biased region" description="Polar residues" evidence="1">
    <location>
        <begin position="523"/>
        <end position="537"/>
    </location>
</feature>
<feature type="region of interest" description="Disordered" evidence="1">
    <location>
        <begin position="302"/>
        <end position="340"/>
    </location>
</feature>
<keyword evidence="3" id="KW-1185">Reference proteome</keyword>
<dbReference type="EMBL" id="LGRX02008777">
    <property type="protein sequence ID" value="KAK3272820.1"/>
    <property type="molecule type" value="Genomic_DNA"/>
</dbReference>
<evidence type="ECO:0000313" key="2">
    <source>
        <dbReference type="EMBL" id="KAK3272820.1"/>
    </source>
</evidence>
<dbReference type="InterPro" id="IPR051291">
    <property type="entry name" value="CIMAP"/>
</dbReference>
<dbReference type="Pfam" id="PF07004">
    <property type="entry name" value="SHIPPO-rpt"/>
    <property type="match status" value="5"/>
</dbReference>
<dbReference type="PANTHER" id="PTHR21580">
    <property type="entry name" value="SHIPPO-1-RELATED"/>
    <property type="match status" value="1"/>
</dbReference>
<proteinExistence type="predicted"/>
<sequence>MAFVSRAQRRTEEGNGSKPPPAVGPGAYMGQPQYKTDHGYAPFASTCERATQESTTTATYNPGPGSYQRLARANAANNSSINSFASRVGRFHEDKSTAQEAPGPGQYGDNSTWIKNTHRYVLEQPQRRVTFQRMPTAPSVPARHQSFGYEEGDGGELIMQKAPESGHTGMRSDTVGPAKYSPDHNSVQTTRKADFSKSRSQRELYSLQNTPGPGTYTKKTERPGEPSIAENDPITYTGGPTSTFASRVPLKHEVQQDEEREVPGPGSYSDTSQFRQKRVPEAHQFFGSTSMRAYQVDAPRLRAVPTGAKTPGPGAYDEKRSSFAPQRMGPDAPPFQSTGMRFDLPKQQVANPGPGTYDEANEISFTTDLSKKVVSRNGVFGTTTQRFASTKSSASYLFMGNDEAPGPGQYEEPEGSPSPSRLKKTSSVFASTSNRFQKEKANTDPGKPKTQSEQKVPPPGSYESENYWVDKKSQGMRRSEAFISAAPRFNGKEVNPGMAANTIPGPGSYEPKKLEKPPHNRSCFISNSSRFDRSTSVAPGPGTYANEDPSNAMVKRSFNVTIDGVNF</sequence>
<name>A0AAE0G7N0_9CHLO</name>